<keyword evidence="3" id="KW-1133">Transmembrane helix</keyword>
<dbReference type="GO" id="GO:0006310">
    <property type="term" value="P:DNA recombination"/>
    <property type="evidence" value="ECO:0007669"/>
    <property type="project" value="UniProtKB-KW"/>
</dbReference>
<feature type="transmembrane region" description="Helical" evidence="3">
    <location>
        <begin position="6"/>
        <end position="26"/>
    </location>
</feature>
<name>A0A381YJ08_9ZZZZ</name>
<organism evidence="4">
    <name type="scientific">marine metagenome</name>
    <dbReference type="NCBI Taxonomy" id="408172"/>
    <lineage>
        <taxon>unclassified sequences</taxon>
        <taxon>metagenomes</taxon>
        <taxon>ecological metagenomes</taxon>
    </lineage>
</organism>
<dbReference type="AlphaFoldDB" id="A0A381YJ08"/>
<keyword evidence="3" id="KW-0812">Transmembrane</keyword>
<evidence type="ECO:0000256" key="1">
    <source>
        <dbReference type="ARBA" id="ARBA00023054"/>
    </source>
</evidence>
<reference evidence="4" key="1">
    <citation type="submission" date="2018-05" db="EMBL/GenBank/DDBJ databases">
        <authorList>
            <person name="Lanie J.A."/>
            <person name="Ng W.-L."/>
            <person name="Kazmierczak K.M."/>
            <person name="Andrzejewski T.M."/>
            <person name="Davidsen T.M."/>
            <person name="Wayne K.J."/>
            <person name="Tettelin H."/>
            <person name="Glass J.I."/>
            <person name="Rusch D."/>
            <person name="Podicherti R."/>
            <person name="Tsui H.-C.T."/>
            <person name="Winkler M.E."/>
        </authorList>
    </citation>
    <scope>NUCLEOTIDE SEQUENCE</scope>
</reference>
<keyword evidence="3" id="KW-0472">Membrane</keyword>
<evidence type="ECO:0008006" key="5">
    <source>
        <dbReference type="Google" id="ProtNLM"/>
    </source>
</evidence>
<evidence type="ECO:0000256" key="2">
    <source>
        <dbReference type="ARBA" id="ARBA00023172"/>
    </source>
</evidence>
<dbReference type="PANTHER" id="PTHR30563:SF0">
    <property type="entry name" value="DNA RECOMBINATION PROTEIN RMUC"/>
    <property type="match status" value="1"/>
</dbReference>
<gene>
    <name evidence="4" type="ORF">METZ01_LOCUS129920</name>
</gene>
<dbReference type="EMBL" id="UINC01018360">
    <property type="protein sequence ID" value="SVA77066.1"/>
    <property type="molecule type" value="Genomic_DNA"/>
</dbReference>
<accession>A0A381YJ08</accession>
<sequence length="383" mass="42617">MEIIWILIGAVAGCGLSVLVISRFGIQGRTEQVISRMFDSLAADALRKNNESFLQLAKESLGKDRAEAKGDLESRKQAIESILKPLGDHLHVLEKTRSADYGSLEQLIKTVQEGQVTLDKETRNLTNALRVPHIGGKWGEITLRRVAELAGMVDRCDFYEQMSVEASDKNLKRPDMVVHLPNGRNVVVDAKTPLNAYLDSIEALSDQERDKALNDHAAQVKARVSELSGKGYRDLFEATPEFVVLFLPGEPFLGAALRKSPDLLEKAFQSGVVIATPSTLIALLHAISRGWNEQKLAQNAREIATKSEELFARMITWAKHYEMMGSNLDKVVKSYNSSVGSLENRVFPSARAIQQYLGKRGTELDQVKAVETLVRRFNDSDRE</sequence>
<dbReference type="Pfam" id="PF02646">
    <property type="entry name" value="RmuC"/>
    <property type="match status" value="1"/>
</dbReference>
<protein>
    <recommendedName>
        <fullName evidence="5">DNA recombination protein RmuC</fullName>
    </recommendedName>
</protein>
<evidence type="ECO:0000313" key="4">
    <source>
        <dbReference type="EMBL" id="SVA77066.1"/>
    </source>
</evidence>
<keyword evidence="2" id="KW-0233">DNA recombination</keyword>
<evidence type="ECO:0000256" key="3">
    <source>
        <dbReference type="SAM" id="Phobius"/>
    </source>
</evidence>
<proteinExistence type="predicted"/>
<dbReference type="InterPro" id="IPR003798">
    <property type="entry name" value="DNA_recombination_RmuC"/>
</dbReference>
<dbReference type="PANTHER" id="PTHR30563">
    <property type="entry name" value="DNA RECOMBINATION PROTEIN RMUC"/>
    <property type="match status" value="1"/>
</dbReference>
<keyword evidence="1" id="KW-0175">Coiled coil</keyword>